<evidence type="ECO:0000256" key="2">
    <source>
        <dbReference type="ARBA" id="ARBA00022737"/>
    </source>
</evidence>
<name>A0ABN4LS65_9ALTE</name>
<feature type="chain" id="PRO_5045941379" description="Calx-beta domain-containing protein" evidence="5">
    <location>
        <begin position="23"/>
        <end position="653"/>
    </location>
</feature>
<keyword evidence="3" id="KW-0106">Calcium</keyword>
<dbReference type="PANTHER" id="PTHR11878">
    <property type="entry name" value="SODIUM/CALCIUM EXCHANGER"/>
    <property type="match status" value="1"/>
</dbReference>
<reference evidence="7 8" key="1">
    <citation type="submission" date="2015-12" db="EMBL/GenBank/DDBJ databases">
        <title>Intraspecies pangenome expansion in the marine bacterium Alteromonas.</title>
        <authorList>
            <person name="Lopez-Perez M."/>
            <person name="Rodriguez-Valera F."/>
        </authorList>
    </citation>
    <scope>NUCLEOTIDE SEQUENCE [LARGE SCALE GENOMIC DNA]</scope>
    <source>
        <strain evidence="7 8">LMG 21861</strain>
        <plasmid evidence="7 8">pASTE61-200</plasmid>
    </source>
</reference>
<geneLocation type="plasmid" evidence="7 8">
    <name>pASTE61-200</name>
</geneLocation>
<dbReference type="PANTHER" id="PTHR11878:SF65">
    <property type="entry name" value="NA_CA-EXCHANGE PROTEIN, ISOFORM G"/>
    <property type="match status" value="1"/>
</dbReference>
<dbReference type="SUPFAM" id="SSF55486">
    <property type="entry name" value="Metalloproteases ('zincins'), catalytic domain"/>
    <property type="match status" value="1"/>
</dbReference>
<evidence type="ECO:0000256" key="5">
    <source>
        <dbReference type="SAM" id="SignalP"/>
    </source>
</evidence>
<dbReference type="NCBIfam" id="TIGR03501">
    <property type="entry name" value="GlyGly_CTERM"/>
    <property type="match status" value="1"/>
</dbReference>
<dbReference type="InterPro" id="IPR020008">
    <property type="entry name" value="GlyGly_CTERM"/>
</dbReference>
<feature type="domain" description="Calx-beta" evidence="6">
    <location>
        <begin position="281"/>
        <end position="382"/>
    </location>
</feature>
<evidence type="ECO:0000256" key="1">
    <source>
        <dbReference type="ARBA" id="ARBA00022729"/>
    </source>
</evidence>
<protein>
    <recommendedName>
        <fullName evidence="6">Calx-beta domain-containing protein</fullName>
    </recommendedName>
</protein>
<keyword evidence="2" id="KW-0677">Repeat</keyword>
<organism evidence="7 8">
    <name type="scientific">Alteromonas stellipolaris</name>
    <dbReference type="NCBI Taxonomy" id="233316"/>
    <lineage>
        <taxon>Bacteria</taxon>
        <taxon>Pseudomonadati</taxon>
        <taxon>Pseudomonadota</taxon>
        <taxon>Gammaproteobacteria</taxon>
        <taxon>Alteromonadales</taxon>
        <taxon>Alteromonadaceae</taxon>
        <taxon>Alteromonas/Salinimonas group</taxon>
        <taxon>Alteromonas</taxon>
    </lineage>
</organism>
<evidence type="ECO:0000256" key="4">
    <source>
        <dbReference type="ARBA" id="ARBA00023065"/>
    </source>
</evidence>
<dbReference type="Gene3D" id="2.60.40.2030">
    <property type="match status" value="2"/>
</dbReference>
<dbReference type="Gene3D" id="3.40.390.10">
    <property type="entry name" value="Collagenase (Catalytic Domain)"/>
    <property type="match status" value="1"/>
</dbReference>
<gene>
    <name evidence="7" type="ORF">AVL57_00900</name>
</gene>
<keyword evidence="1 5" id="KW-0732">Signal</keyword>
<dbReference type="SUPFAM" id="SSF141072">
    <property type="entry name" value="CalX-like"/>
    <property type="match status" value="2"/>
</dbReference>
<dbReference type="InterPro" id="IPR024079">
    <property type="entry name" value="MetalloPept_cat_dom_sf"/>
</dbReference>
<feature type="domain" description="Calx-beta" evidence="6">
    <location>
        <begin position="395"/>
        <end position="495"/>
    </location>
</feature>
<dbReference type="InterPro" id="IPR051171">
    <property type="entry name" value="CaCA"/>
</dbReference>
<keyword evidence="4" id="KW-0813">Transport</keyword>
<dbReference type="Proteomes" id="UP000056750">
    <property type="component" value="Plasmid pASTE61-200"/>
</dbReference>
<keyword evidence="4" id="KW-0406">Ion transport</keyword>
<dbReference type="EMBL" id="CP013927">
    <property type="protein sequence ID" value="AMJ76731.1"/>
    <property type="molecule type" value="Genomic_DNA"/>
</dbReference>
<sequence>MKFKHTLLATALIASLSGTALAKSDLFITSGGISLEDIKARTAQVSDASTFSLETDTAVDSAIEIDLVLFYQNSLMKVLGEYEGYQHLLAVEDTINETLENSDINAFVTVKDIVMTTNIEDSVPYLEVTNDDGEVIQAGADELSSLAMLNPGFDEYDTYTQKWQADHVMYLTDYRTGVTLGAAGLNGEYSIILSKGDDQSLATTAHEIGHNWGGNHEYDDVPDYAIAYAHSWECGDSYTIMHSVNDGTREPMYSNPDIAVDGVYCGDEVEADNARVISGNVSASSQRRDGVDVVGEVSIDASTYTVYEDETLVVTLTRNGDISNEASVKVFAENDTATFGQDFVDVYQTATFAADSSTATVTFDIVNDLLDEDEESFTLALRFPYTLSLADVSEATVYIEDVANEDDAGTFTITAPTSLVEGDSGTVTVTRSGETSQEVIVLATSEDGTAEAEIDYLQVNEILYFKAGETQKTFTTEAWADYTDEIAQTYTISLSSDASIAYEAQSAEISIVDTDDGEAGSFIVENGDTTYTEGETITYDINRYYGVTGEVTITGTITWPDYDFDAVTVTATVDDQSITGTWTYTTPDLDIDEEEYEMVISWEASGEATVNSRTNSSNTITSIVEEQSSGGAMNIWLLLLLTPIVFLRRVSFK</sequence>
<dbReference type="SMART" id="SM00237">
    <property type="entry name" value="Calx_beta"/>
    <property type="match status" value="2"/>
</dbReference>
<accession>A0ABN4LS65</accession>
<keyword evidence="8" id="KW-1185">Reference proteome</keyword>
<dbReference type="InterPro" id="IPR038081">
    <property type="entry name" value="CalX-like_sf"/>
</dbReference>
<dbReference type="InterPro" id="IPR003644">
    <property type="entry name" value="Calx_beta"/>
</dbReference>
<evidence type="ECO:0000313" key="7">
    <source>
        <dbReference type="EMBL" id="AMJ76731.1"/>
    </source>
</evidence>
<evidence type="ECO:0000259" key="6">
    <source>
        <dbReference type="SMART" id="SM00237"/>
    </source>
</evidence>
<dbReference type="RefSeq" id="WP_061093770.1">
    <property type="nucleotide sequence ID" value="NZ_CP013927.1"/>
</dbReference>
<feature type="signal peptide" evidence="5">
    <location>
        <begin position="1"/>
        <end position="22"/>
    </location>
</feature>
<evidence type="ECO:0000313" key="8">
    <source>
        <dbReference type="Proteomes" id="UP000056750"/>
    </source>
</evidence>
<keyword evidence="7" id="KW-0614">Plasmid</keyword>
<proteinExistence type="predicted"/>
<dbReference type="Pfam" id="PF03160">
    <property type="entry name" value="Calx-beta"/>
    <property type="match status" value="2"/>
</dbReference>
<evidence type="ECO:0000256" key="3">
    <source>
        <dbReference type="ARBA" id="ARBA00022837"/>
    </source>
</evidence>